<dbReference type="PANTHER" id="PTHR31649:SF1">
    <property type="entry name" value="FARNESOIC ACID O-METHYL TRANSFERASE DOMAIN-CONTAINING PROTEIN"/>
    <property type="match status" value="1"/>
</dbReference>
<dbReference type="PANTHER" id="PTHR31649">
    <property type="entry name" value="AGAP009604-PA"/>
    <property type="match status" value="1"/>
</dbReference>
<dbReference type="EMBL" id="KQ086129">
    <property type="protein sequence ID" value="KLO07617.1"/>
    <property type="molecule type" value="Genomic_DNA"/>
</dbReference>
<proteinExistence type="predicted"/>
<dbReference type="OrthoDB" id="2142040at2759"/>
<keyword evidence="3" id="KW-1185">Reference proteome</keyword>
<dbReference type="InParanoid" id="A0A0H2R8D2"/>
<evidence type="ECO:0000313" key="2">
    <source>
        <dbReference type="EMBL" id="KLO07617.1"/>
    </source>
</evidence>
<reference evidence="2 3" key="1">
    <citation type="submission" date="2015-04" db="EMBL/GenBank/DDBJ databases">
        <title>Complete genome sequence of Schizopora paradoxa KUC8140, a cosmopolitan wood degrader in East Asia.</title>
        <authorList>
            <consortium name="DOE Joint Genome Institute"/>
            <person name="Min B."/>
            <person name="Park H."/>
            <person name="Jang Y."/>
            <person name="Kim J.-J."/>
            <person name="Kim K.H."/>
            <person name="Pangilinan J."/>
            <person name="Lipzen A."/>
            <person name="Riley R."/>
            <person name="Grigoriev I.V."/>
            <person name="Spatafora J.W."/>
            <person name="Choi I.-G."/>
        </authorList>
    </citation>
    <scope>NUCLEOTIDE SEQUENCE [LARGE SCALE GENOMIC DNA]</scope>
    <source>
        <strain evidence="2 3">KUC8140</strain>
    </source>
</reference>
<feature type="region of interest" description="Disordered" evidence="1">
    <location>
        <begin position="109"/>
        <end position="137"/>
    </location>
</feature>
<dbReference type="InterPro" id="IPR006616">
    <property type="entry name" value="DM9_repeat"/>
</dbReference>
<sequence length="187" mass="20914">MHFPSASHHHQDDQASPHPPQYQAPPPAGFRIPLERNVPFPPREVACDAPCRDLDGSPVYFGSALFASSVHPCKIAPHIDPPCRVPYGGGEREHRERYDLLPFTHDMELVPTSGGRIPPGRRPVEGGYEEPQQGRPGQKLYHGVARHRHDNHTVLVPGKVGEHLGGCNYAFANEEHFTAEYELLCWR</sequence>
<name>A0A0H2R8D2_9AGAM</name>
<evidence type="ECO:0000256" key="1">
    <source>
        <dbReference type="SAM" id="MobiDB-lite"/>
    </source>
</evidence>
<protein>
    <submittedName>
        <fullName evidence="2">Uncharacterized protein</fullName>
    </submittedName>
</protein>
<evidence type="ECO:0000313" key="3">
    <source>
        <dbReference type="Proteomes" id="UP000053477"/>
    </source>
</evidence>
<dbReference type="Pfam" id="PF11901">
    <property type="entry name" value="DM9"/>
    <property type="match status" value="1"/>
</dbReference>
<dbReference type="STRING" id="27342.A0A0H2R8D2"/>
<dbReference type="Proteomes" id="UP000053477">
    <property type="component" value="Unassembled WGS sequence"/>
</dbReference>
<feature type="region of interest" description="Disordered" evidence="1">
    <location>
        <begin position="1"/>
        <end position="35"/>
    </location>
</feature>
<organism evidence="2 3">
    <name type="scientific">Schizopora paradoxa</name>
    <dbReference type="NCBI Taxonomy" id="27342"/>
    <lineage>
        <taxon>Eukaryota</taxon>
        <taxon>Fungi</taxon>
        <taxon>Dikarya</taxon>
        <taxon>Basidiomycota</taxon>
        <taxon>Agaricomycotina</taxon>
        <taxon>Agaricomycetes</taxon>
        <taxon>Hymenochaetales</taxon>
        <taxon>Schizoporaceae</taxon>
        <taxon>Schizopora</taxon>
    </lineage>
</organism>
<gene>
    <name evidence="2" type="ORF">SCHPADRAFT_909307</name>
</gene>
<accession>A0A0H2R8D2</accession>
<dbReference type="AlphaFoldDB" id="A0A0H2R8D2"/>
<feature type="compositionally biased region" description="Pro residues" evidence="1">
    <location>
        <begin position="17"/>
        <end position="28"/>
    </location>
</feature>